<dbReference type="AlphaFoldDB" id="B0P9N7"/>
<evidence type="ECO:0000313" key="1">
    <source>
        <dbReference type="EMBL" id="EDS11815.1"/>
    </source>
</evidence>
<protein>
    <submittedName>
        <fullName evidence="1">Uncharacterized protein</fullName>
    </submittedName>
</protein>
<sequence length="42" mass="4666">MIICGEYPLSRSNQLSKELIAVASKSFYDYYSTSDIGCIADI</sequence>
<reference evidence="1" key="1">
    <citation type="submission" date="2007-11" db="EMBL/GenBank/DDBJ databases">
        <authorList>
            <person name="Fulton L."/>
            <person name="Clifton S."/>
            <person name="Fulton B."/>
            <person name="Xu J."/>
            <person name="Minx P."/>
            <person name="Pepin K.H."/>
            <person name="Johnson M."/>
            <person name="Thiruvilangam P."/>
            <person name="Bhonagiri V."/>
            <person name="Nash W.E."/>
            <person name="Mardis E.R."/>
            <person name="Wilson R.K."/>
        </authorList>
    </citation>
    <scope>NUCLEOTIDE SEQUENCE [LARGE SCALE GENOMIC DNA]</scope>
    <source>
        <strain evidence="1">DSM 17241</strain>
    </source>
</reference>
<comment type="caution">
    <text evidence="1">The sequence shown here is derived from an EMBL/GenBank/DDBJ whole genome shotgun (WGS) entry which is preliminary data.</text>
</comment>
<dbReference type="Proteomes" id="UP000003803">
    <property type="component" value="Unassembled WGS sequence"/>
</dbReference>
<reference evidence="1" key="2">
    <citation type="submission" date="2013-09" db="EMBL/GenBank/DDBJ databases">
        <title>Draft genome sequence of Anaerotruncus colihominis(DSM 17241).</title>
        <authorList>
            <person name="Sudarsanam P."/>
            <person name="Ley R."/>
            <person name="Guruge J."/>
            <person name="Turnbaugh P.J."/>
            <person name="Mahowald M."/>
            <person name="Liep D."/>
            <person name="Gordon J."/>
        </authorList>
    </citation>
    <scope>NUCLEOTIDE SEQUENCE</scope>
    <source>
        <strain evidence="1">DSM 17241</strain>
    </source>
</reference>
<gene>
    <name evidence="1" type="ORF">ANACOL_01706</name>
</gene>
<dbReference type="EMBL" id="ABGD02000012">
    <property type="protein sequence ID" value="EDS11815.1"/>
    <property type="molecule type" value="Genomic_DNA"/>
</dbReference>
<organism evidence="1 2">
    <name type="scientific">Anaerotruncus colihominis DSM 17241</name>
    <dbReference type="NCBI Taxonomy" id="445972"/>
    <lineage>
        <taxon>Bacteria</taxon>
        <taxon>Bacillati</taxon>
        <taxon>Bacillota</taxon>
        <taxon>Clostridia</taxon>
        <taxon>Eubacteriales</taxon>
        <taxon>Oscillospiraceae</taxon>
        <taxon>Anaerotruncus</taxon>
    </lineage>
</organism>
<evidence type="ECO:0000313" key="2">
    <source>
        <dbReference type="Proteomes" id="UP000003803"/>
    </source>
</evidence>
<keyword evidence="2" id="KW-1185">Reference proteome</keyword>
<dbReference type="HOGENOM" id="CLU_3246338_0_0_9"/>
<name>B0P9N7_9FIRM</name>
<proteinExistence type="predicted"/>
<accession>B0P9N7</accession>